<reference evidence="1 2" key="1">
    <citation type="submission" date="2019-04" db="EMBL/GenBank/DDBJ databases">
        <title>Streptomyces piniterrae sp. nov., a heliquinomycin-producing actinomycete isolated from rhizosphere soil of Pinus yunnanensis.</title>
        <authorList>
            <person name="Zhuang X."/>
            <person name="Zhao J."/>
        </authorList>
    </citation>
    <scope>NUCLEOTIDE SEQUENCE [LARGE SCALE GENOMIC DNA]</scope>
    <source>
        <strain evidence="2">jys28</strain>
    </source>
</reference>
<dbReference type="EMBL" id="SUMB01000002">
    <property type="protein sequence ID" value="TJZ57140.1"/>
    <property type="molecule type" value="Genomic_DNA"/>
</dbReference>
<name>A0A4U0NRS6_9ACTN</name>
<gene>
    <name evidence="1" type="ORF">FCH28_06685</name>
</gene>
<organism evidence="1 2">
    <name type="scientific">Streptomyces piniterrae</name>
    <dbReference type="NCBI Taxonomy" id="2571125"/>
    <lineage>
        <taxon>Bacteria</taxon>
        <taxon>Bacillati</taxon>
        <taxon>Actinomycetota</taxon>
        <taxon>Actinomycetes</taxon>
        <taxon>Kitasatosporales</taxon>
        <taxon>Streptomycetaceae</taxon>
        <taxon>Streptomyces</taxon>
    </lineage>
</organism>
<accession>A0A4U0NRS6</accession>
<dbReference type="AlphaFoldDB" id="A0A4U0NRS6"/>
<dbReference type="OrthoDB" id="4232477at2"/>
<protein>
    <recommendedName>
        <fullName evidence="3">HEAT repeat domain-containing protein</fullName>
    </recommendedName>
</protein>
<evidence type="ECO:0008006" key="3">
    <source>
        <dbReference type="Google" id="ProtNLM"/>
    </source>
</evidence>
<dbReference type="Proteomes" id="UP000308697">
    <property type="component" value="Unassembled WGS sequence"/>
</dbReference>
<evidence type="ECO:0000313" key="1">
    <source>
        <dbReference type="EMBL" id="TJZ57140.1"/>
    </source>
</evidence>
<sequence length="211" mass="22992">MSVNIKERLVLKPTVTDSDIRKMALDGGWDLYDIGDTSSGVYVDVWFSGTVEIRYVEDEFVGQRYFTLWGDGSGDGDGAGAGNVKRDIQDGLDLWSVGEALAALRRAVDREEKLLAIYAAALSATGEPDQRLIDAFRAIAREEEDAGIRQAIVIATGYLPWPGLVELVEGLRDSDPVDHVRRNAQILLDGLSLYPQTAEGDAPPVLLPTTN</sequence>
<evidence type="ECO:0000313" key="2">
    <source>
        <dbReference type="Proteomes" id="UP000308697"/>
    </source>
</evidence>
<dbReference type="RefSeq" id="WP_136738760.1">
    <property type="nucleotide sequence ID" value="NZ_SUMB01000002.1"/>
</dbReference>
<proteinExistence type="predicted"/>
<comment type="caution">
    <text evidence="1">The sequence shown here is derived from an EMBL/GenBank/DDBJ whole genome shotgun (WGS) entry which is preliminary data.</text>
</comment>
<keyword evidence="2" id="KW-1185">Reference proteome</keyword>